<dbReference type="RefSeq" id="WP_046763835.1">
    <property type="nucleotide sequence ID" value="NZ_LBIC01000005.1"/>
</dbReference>
<keyword evidence="2" id="KW-1185">Reference proteome</keyword>
<dbReference type="EMBL" id="LBIC01000005">
    <property type="protein sequence ID" value="KKW91826.1"/>
    <property type="molecule type" value="Genomic_DNA"/>
</dbReference>
<gene>
    <name evidence="1" type="ORF">YP76_11970</name>
</gene>
<name>A0A0M3ASC6_9SPHN</name>
<evidence type="ECO:0008006" key="3">
    <source>
        <dbReference type="Google" id="ProtNLM"/>
    </source>
</evidence>
<dbReference type="NCBIfam" id="NF041278">
    <property type="entry name" value="CmcJ_NvfI_EfuI"/>
    <property type="match status" value="1"/>
</dbReference>
<comment type="caution">
    <text evidence="1">The sequence shown here is derived from an EMBL/GenBank/DDBJ whole genome shotgun (WGS) entry which is preliminary data.</text>
</comment>
<dbReference type="PANTHER" id="PTHR34598:SF3">
    <property type="entry name" value="OXIDOREDUCTASE AN1597"/>
    <property type="match status" value="1"/>
</dbReference>
<accession>A0A0M3ASC6</accession>
<dbReference type="STRING" id="56193.YP76_11970"/>
<reference evidence="1 2" key="1">
    <citation type="submission" date="2015-04" db="EMBL/GenBank/DDBJ databases">
        <title>Genome sequence of aromatic hydrocarbons-degrading Sphingobium chungbukense DJ77.</title>
        <authorList>
            <person name="Kim Y.-C."/>
            <person name="Chae J.-C."/>
        </authorList>
    </citation>
    <scope>NUCLEOTIDE SEQUENCE [LARGE SCALE GENOMIC DNA]</scope>
    <source>
        <strain evidence="1 2">DJ77</strain>
    </source>
</reference>
<dbReference type="Proteomes" id="UP000033874">
    <property type="component" value="Unassembled WGS sequence"/>
</dbReference>
<dbReference type="InterPro" id="IPR044053">
    <property type="entry name" value="AsaB-like"/>
</dbReference>
<dbReference type="PANTHER" id="PTHR34598">
    <property type="entry name" value="BLL6449 PROTEIN"/>
    <property type="match status" value="1"/>
</dbReference>
<organism evidence="1 2">
    <name type="scientific">Sphingobium chungbukense</name>
    <dbReference type="NCBI Taxonomy" id="56193"/>
    <lineage>
        <taxon>Bacteria</taxon>
        <taxon>Pseudomonadati</taxon>
        <taxon>Pseudomonadota</taxon>
        <taxon>Alphaproteobacteria</taxon>
        <taxon>Sphingomonadales</taxon>
        <taxon>Sphingomonadaceae</taxon>
        <taxon>Sphingobium</taxon>
    </lineage>
</organism>
<protein>
    <recommendedName>
        <fullName evidence="3">Methyltransferase</fullName>
    </recommendedName>
</protein>
<dbReference type="GO" id="GO:0016491">
    <property type="term" value="F:oxidoreductase activity"/>
    <property type="evidence" value="ECO:0007669"/>
    <property type="project" value="InterPro"/>
</dbReference>
<dbReference type="PATRIC" id="fig|56193.3.peg.2487"/>
<sequence>MTVTGQINYIDRSAPAPTTWYVDPPAGVPIDNVVIDAHDMTIRDLRDDKDALDPATLTTVRLTDGFAAFDDDEAVRRDLAPAMAAAARALLCDCLVLPWDHAVRRRPSGPSAFRGSGTLRQPLLRAHCDYTPRSIGPLLRDRLGGSAEALAGQPFMIVNFWRAISGPLRDDPLAICAPESVAAEDLVPIRHVHAQGESEIYGLAHNPAHRWYYMSDMQPDEALFFTQYDSRKPATSCAPHTAFSLRNPTGPVPPRESFEYRLIVFPDMTPQTGVC</sequence>
<proteinExistence type="predicted"/>
<evidence type="ECO:0000313" key="1">
    <source>
        <dbReference type="EMBL" id="KKW91826.1"/>
    </source>
</evidence>
<evidence type="ECO:0000313" key="2">
    <source>
        <dbReference type="Proteomes" id="UP000033874"/>
    </source>
</evidence>
<dbReference type="AlphaFoldDB" id="A0A0M3ASC6"/>